<sequence length="318" mass="35594">MSENTATSELLPMPLKSFDIRAAAELGARADGAELVTIETNDQMTGLPKSVPALLTRGETPGINSISKLLEEHRLHPKRKQGTATVQTLESLIDLANRHKTENSAVFVDLNWRKPSMTTVIDYHEARNGGIADFLSHRIHYEFPLSEEWKVWVSKDGEFMDQEKFAYFLEDRIPDLASPSDADVANIERDFACTVANPNQLVELSRKMQVNVESKVKVNHTLQSGERQLQWEENHVGADGKAITVPGMFILSIPVFFMGDAVRIPVRLRYRVSGGSVHWCYQIYRPDQIITQHLEHSVSDVKSATELPCFAGKPEAAA</sequence>
<accession>A0A6I0DS13</accession>
<dbReference type="AlphaFoldDB" id="A0A6I0DS13"/>
<dbReference type="Pfam" id="PF10065">
    <property type="entry name" value="DUF2303"/>
    <property type="match status" value="1"/>
</dbReference>
<proteinExistence type="predicted"/>
<dbReference type="RefSeq" id="WP_151575171.1">
    <property type="nucleotide sequence ID" value="NZ_WBWT01000003.1"/>
</dbReference>
<name>A0A6I0DS13_BRUAN</name>
<protein>
    <submittedName>
        <fullName evidence="1">DUF2303 family protein</fullName>
    </submittedName>
</protein>
<dbReference type="EMBL" id="WBWX01000002">
    <property type="protein sequence ID" value="KAB2801663.1"/>
    <property type="molecule type" value="Genomic_DNA"/>
</dbReference>
<gene>
    <name evidence="1" type="ORF">F9L06_08280</name>
</gene>
<evidence type="ECO:0000313" key="2">
    <source>
        <dbReference type="Proteomes" id="UP000441102"/>
    </source>
</evidence>
<evidence type="ECO:0000313" key="1">
    <source>
        <dbReference type="EMBL" id="KAB2801663.1"/>
    </source>
</evidence>
<comment type="caution">
    <text evidence="1">The sequence shown here is derived from an EMBL/GenBank/DDBJ whole genome shotgun (WGS) entry which is preliminary data.</text>
</comment>
<reference evidence="1 2" key="1">
    <citation type="submission" date="2019-09" db="EMBL/GenBank/DDBJ databases">
        <title>Taxonomic organization of the family Brucellaceae based on a phylogenomic approach.</title>
        <authorList>
            <person name="Leclercq S."/>
            <person name="Cloeckaert A."/>
            <person name="Zygmunt M.S."/>
        </authorList>
    </citation>
    <scope>NUCLEOTIDE SEQUENCE [LARGE SCALE GENOMIC DNA]</scope>
    <source>
        <strain evidence="1 2">CCUG 34461</strain>
    </source>
</reference>
<dbReference type="Proteomes" id="UP000441102">
    <property type="component" value="Unassembled WGS sequence"/>
</dbReference>
<dbReference type="InterPro" id="IPR019276">
    <property type="entry name" value="DUF2303"/>
</dbReference>
<organism evidence="1 2">
    <name type="scientific">Brucella anthropi</name>
    <name type="common">Ochrobactrum anthropi</name>
    <dbReference type="NCBI Taxonomy" id="529"/>
    <lineage>
        <taxon>Bacteria</taxon>
        <taxon>Pseudomonadati</taxon>
        <taxon>Pseudomonadota</taxon>
        <taxon>Alphaproteobacteria</taxon>
        <taxon>Hyphomicrobiales</taxon>
        <taxon>Brucellaceae</taxon>
        <taxon>Brucella/Ochrobactrum group</taxon>
        <taxon>Brucella</taxon>
    </lineage>
</organism>